<proteinExistence type="inferred from homology"/>
<dbReference type="SMART" id="SM00491">
    <property type="entry name" value="HELICc2"/>
    <property type="match status" value="1"/>
</dbReference>
<evidence type="ECO:0000259" key="17">
    <source>
        <dbReference type="PROSITE" id="PS51193"/>
    </source>
</evidence>
<evidence type="ECO:0000256" key="4">
    <source>
        <dbReference type="ARBA" id="ARBA00022741"/>
    </source>
</evidence>
<dbReference type="InterPro" id="IPR045028">
    <property type="entry name" value="DinG/Rad3-like"/>
</dbReference>
<keyword evidence="4" id="KW-0547">Nucleotide-binding</keyword>
<evidence type="ECO:0000256" key="1">
    <source>
        <dbReference type="ARBA" id="ARBA00001966"/>
    </source>
</evidence>
<dbReference type="InterPro" id="IPR014001">
    <property type="entry name" value="Helicase_ATP-bd"/>
</dbReference>
<dbReference type="InterPro" id="IPR011545">
    <property type="entry name" value="DEAD/DEAH_box_helicase_dom"/>
</dbReference>
<evidence type="ECO:0000256" key="8">
    <source>
        <dbReference type="ARBA" id="ARBA00022840"/>
    </source>
</evidence>
<evidence type="ECO:0000256" key="9">
    <source>
        <dbReference type="ARBA" id="ARBA00023004"/>
    </source>
</evidence>
<comment type="cofactor">
    <cofactor evidence="1">
        <name>[4Fe-4S] cluster</name>
        <dbReference type="ChEBI" id="CHEBI:49883"/>
    </cofactor>
</comment>
<dbReference type="Pfam" id="PF00270">
    <property type="entry name" value="DEAD"/>
    <property type="match status" value="1"/>
</dbReference>
<dbReference type="InterPro" id="IPR014013">
    <property type="entry name" value="Helic_SF1/SF2_ATP-bd_DinG/Rad3"/>
</dbReference>
<feature type="domain" description="Helicase ATP-binding" evidence="17">
    <location>
        <begin position="184"/>
        <end position="426"/>
    </location>
</feature>
<comment type="caution">
    <text evidence="18">The sequence shown here is derived from an EMBL/GenBank/DDBJ whole genome shotgun (WGS) entry which is preliminary data.</text>
</comment>
<evidence type="ECO:0000256" key="7">
    <source>
        <dbReference type="ARBA" id="ARBA00022806"/>
    </source>
</evidence>
<name>A0A4R3ICT3_9GAMM</name>
<evidence type="ECO:0000256" key="3">
    <source>
        <dbReference type="ARBA" id="ARBA00022723"/>
    </source>
</evidence>
<dbReference type="RefSeq" id="WP_132699954.1">
    <property type="nucleotide sequence ID" value="NZ_SLZR01000002.1"/>
</dbReference>
<dbReference type="OrthoDB" id="9765586at2"/>
<evidence type="ECO:0000313" key="18">
    <source>
        <dbReference type="EMBL" id="TCS43227.1"/>
    </source>
</evidence>
<keyword evidence="6" id="KW-0378">Hydrolase</keyword>
<keyword evidence="5" id="KW-0227">DNA damage</keyword>
<dbReference type="SUPFAM" id="SSF52540">
    <property type="entry name" value="P-loop containing nucleoside triphosphate hydrolases"/>
    <property type="match status" value="1"/>
</dbReference>
<keyword evidence="10" id="KW-0411">Iron-sulfur</keyword>
<dbReference type="GO" id="GO:0043139">
    <property type="term" value="F:5'-3' DNA helicase activity"/>
    <property type="evidence" value="ECO:0007669"/>
    <property type="project" value="UniProtKB-EC"/>
</dbReference>
<accession>A0A4R3ICT3</accession>
<keyword evidence="3" id="KW-0479">Metal-binding</keyword>
<dbReference type="InterPro" id="IPR011604">
    <property type="entry name" value="PDDEXK-like_dom_sf"/>
</dbReference>
<dbReference type="Gene3D" id="3.90.320.10">
    <property type="match status" value="1"/>
</dbReference>
<evidence type="ECO:0000256" key="2">
    <source>
        <dbReference type="ARBA" id="ARBA00022485"/>
    </source>
</evidence>
<dbReference type="GO" id="GO:0005524">
    <property type="term" value="F:ATP binding"/>
    <property type="evidence" value="ECO:0007669"/>
    <property type="project" value="UniProtKB-KW"/>
</dbReference>
<organism evidence="18 19">
    <name type="scientific">Reinekea marinisedimentorum</name>
    <dbReference type="NCBI Taxonomy" id="230495"/>
    <lineage>
        <taxon>Bacteria</taxon>
        <taxon>Pseudomonadati</taxon>
        <taxon>Pseudomonadota</taxon>
        <taxon>Gammaproteobacteria</taxon>
        <taxon>Oceanospirillales</taxon>
        <taxon>Saccharospirillaceae</taxon>
        <taxon>Reinekea</taxon>
    </lineage>
</organism>
<evidence type="ECO:0000256" key="11">
    <source>
        <dbReference type="ARBA" id="ARBA00023125"/>
    </source>
</evidence>
<comment type="catalytic activity">
    <reaction evidence="16">
        <text>ATP + H2O = ADP + phosphate + H(+)</text>
        <dbReference type="Rhea" id="RHEA:13065"/>
        <dbReference type="ChEBI" id="CHEBI:15377"/>
        <dbReference type="ChEBI" id="CHEBI:15378"/>
        <dbReference type="ChEBI" id="CHEBI:30616"/>
        <dbReference type="ChEBI" id="CHEBI:43474"/>
        <dbReference type="ChEBI" id="CHEBI:456216"/>
        <dbReference type="EC" id="5.6.2.3"/>
    </reaction>
</comment>
<evidence type="ECO:0000256" key="12">
    <source>
        <dbReference type="ARBA" id="ARBA00023204"/>
    </source>
</evidence>
<keyword evidence="19" id="KW-1185">Reference proteome</keyword>
<keyword evidence="2" id="KW-0004">4Fe-4S</keyword>
<evidence type="ECO:0000256" key="13">
    <source>
        <dbReference type="ARBA" id="ARBA00023235"/>
    </source>
</evidence>
<keyword evidence="9" id="KW-0408">Iron</keyword>
<dbReference type="SMART" id="SM00488">
    <property type="entry name" value="DEXDc2"/>
    <property type="match status" value="1"/>
</dbReference>
<dbReference type="InterPro" id="IPR027417">
    <property type="entry name" value="P-loop_NTPase"/>
</dbReference>
<evidence type="ECO:0000256" key="6">
    <source>
        <dbReference type="ARBA" id="ARBA00022801"/>
    </source>
</evidence>
<protein>
    <recommendedName>
        <fullName evidence="15">DNA 5'-3' helicase</fullName>
        <ecNumber evidence="15">5.6.2.3</ecNumber>
    </recommendedName>
</protein>
<comment type="similarity">
    <text evidence="14">Belongs to the helicase family. DinG subfamily.</text>
</comment>
<dbReference type="PANTHER" id="PTHR11472:SF34">
    <property type="entry name" value="REGULATOR OF TELOMERE ELONGATION HELICASE 1"/>
    <property type="match status" value="1"/>
</dbReference>
<dbReference type="GO" id="GO:0003677">
    <property type="term" value="F:DNA binding"/>
    <property type="evidence" value="ECO:0007669"/>
    <property type="project" value="UniProtKB-KW"/>
</dbReference>
<dbReference type="SMART" id="SM00487">
    <property type="entry name" value="DEXDc"/>
    <property type="match status" value="1"/>
</dbReference>
<evidence type="ECO:0000256" key="10">
    <source>
        <dbReference type="ARBA" id="ARBA00023014"/>
    </source>
</evidence>
<keyword evidence="13" id="KW-0413">Isomerase</keyword>
<dbReference type="InterPro" id="IPR006555">
    <property type="entry name" value="ATP-dep_Helicase_C"/>
</dbReference>
<dbReference type="GO" id="GO:0006281">
    <property type="term" value="P:DNA repair"/>
    <property type="evidence" value="ECO:0007669"/>
    <property type="project" value="UniProtKB-KW"/>
</dbReference>
<evidence type="ECO:0000313" key="19">
    <source>
        <dbReference type="Proteomes" id="UP000295793"/>
    </source>
</evidence>
<dbReference type="Pfam" id="PF13307">
    <property type="entry name" value="Helicase_C_2"/>
    <property type="match status" value="1"/>
</dbReference>
<dbReference type="Proteomes" id="UP000295793">
    <property type="component" value="Unassembled WGS sequence"/>
</dbReference>
<gene>
    <name evidence="18" type="ORF">BCF53_102253</name>
</gene>
<dbReference type="GO" id="GO:0016818">
    <property type="term" value="F:hydrolase activity, acting on acid anhydrides, in phosphorus-containing anhydrides"/>
    <property type="evidence" value="ECO:0007669"/>
    <property type="project" value="InterPro"/>
</dbReference>
<evidence type="ECO:0000256" key="5">
    <source>
        <dbReference type="ARBA" id="ARBA00022763"/>
    </source>
</evidence>
<keyword evidence="12" id="KW-0234">DNA repair</keyword>
<dbReference type="EMBL" id="SLZR01000002">
    <property type="protein sequence ID" value="TCS43227.1"/>
    <property type="molecule type" value="Genomic_DNA"/>
</dbReference>
<dbReference type="GO" id="GO:0051539">
    <property type="term" value="F:4 iron, 4 sulfur cluster binding"/>
    <property type="evidence" value="ECO:0007669"/>
    <property type="project" value="UniProtKB-KW"/>
</dbReference>
<dbReference type="InterPro" id="IPR010614">
    <property type="entry name" value="RAD3-like_helicase_DEAD"/>
</dbReference>
<dbReference type="PROSITE" id="PS51193">
    <property type="entry name" value="HELICASE_ATP_BIND_2"/>
    <property type="match status" value="1"/>
</dbReference>
<dbReference type="Gene3D" id="3.40.50.300">
    <property type="entry name" value="P-loop containing nucleotide triphosphate hydrolases"/>
    <property type="match status" value="2"/>
</dbReference>
<reference evidence="18 19" key="1">
    <citation type="submission" date="2019-03" db="EMBL/GenBank/DDBJ databases">
        <title>Genomic Encyclopedia of Archaeal and Bacterial Type Strains, Phase II (KMG-II): from individual species to whole genera.</title>
        <authorList>
            <person name="Goeker M."/>
        </authorList>
    </citation>
    <scope>NUCLEOTIDE SEQUENCE [LARGE SCALE GENOMIC DNA]</scope>
    <source>
        <strain evidence="18 19">DSM 15388</strain>
    </source>
</reference>
<evidence type="ECO:0000256" key="15">
    <source>
        <dbReference type="ARBA" id="ARBA00044969"/>
    </source>
</evidence>
<dbReference type="Pfam" id="PF06733">
    <property type="entry name" value="DEAD_2"/>
    <property type="match status" value="1"/>
</dbReference>
<keyword evidence="8" id="KW-0067">ATP-binding</keyword>
<evidence type="ECO:0000256" key="14">
    <source>
        <dbReference type="ARBA" id="ARBA00038058"/>
    </source>
</evidence>
<keyword evidence="7" id="KW-0347">Helicase</keyword>
<dbReference type="InterPro" id="IPR006554">
    <property type="entry name" value="Helicase-like_DEXD_c2"/>
</dbReference>
<dbReference type="GO" id="GO:0046872">
    <property type="term" value="F:metal ion binding"/>
    <property type="evidence" value="ECO:0007669"/>
    <property type="project" value="UniProtKB-KW"/>
</dbReference>
<keyword evidence="11" id="KW-0238">DNA-binding</keyword>
<evidence type="ECO:0000256" key="16">
    <source>
        <dbReference type="ARBA" id="ARBA00048954"/>
    </source>
</evidence>
<dbReference type="EC" id="5.6.2.3" evidence="15"/>
<dbReference type="PANTHER" id="PTHR11472">
    <property type="entry name" value="DNA REPAIR DEAD HELICASE RAD3/XP-D SUBFAMILY MEMBER"/>
    <property type="match status" value="1"/>
</dbReference>
<dbReference type="AlphaFoldDB" id="A0A4R3ICT3"/>
<sequence length="758" mass="86586">MTSEAVNRKTYRVSVRALAEFNQIQGSLIATDRPGPSALEGQQVHRITQVSRQKHYRAEFPVRLNWACRDFDIQLSGRIDGVFEDGIEEIKSTRVPIEELSDEAKQLNRLQANLYAALYSLSTGHADRICSRLSYVHAQTLKEQTDDQWLSQAEAVDLLTTCCAHYEDWLDKFHRHQHKRAGLLNAMNFPYPQLRVSQRQMAENVYRACRTKRHLCVEAPTGTGKTLAALFPALKAASSQQVQSIYFLTMKTTGQQAATTALEKLDPERELTSVSLGARKRLCLNSESVCDGEYCNYAKDYFKKRQALRHKLFSRNHWSFEQLKTLGTDNEVCPYYLSQDWAIWADIVIGDMNYIYDTTATQPYLLKEINNQAIILIDEGHNLIDRGRMMFSCEFKGEELQMLMARVPAAMKKPLQKIQKQLREYCLNTTVELSDTAPDALVNALRNFNAESAALLRENPSYEPNQLWQEFIFTSARFVRLHELANKEDFTWRVRGGKPAERKIELLCLNPAKLLKQKHCCANNVIAFSATFTPWHFSNQMNGLQAAVTQQLASPFKPEQFRVFIANDVSTRFKDKTALPQALNGTLKRIVSNNRNSMVFFSSYQQLNSCSSELPENEKIIIQQRSLTTEEREALINRFRTETGLTLLTVLGGVFAEGIDLPEEQLSEVVVVGTGLPQLNTVNNEIKQRLLNSGLNGFEFAYLFPGLQKVLQAAGRCVRTEQDYGSILLIDDRFEDYFHRGWLPEHWQVSIGSLKNWD</sequence>